<dbReference type="AlphaFoldDB" id="A0A139X3T7"/>
<keyword evidence="2" id="KW-1185">Reference proteome</keyword>
<protein>
    <recommendedName>
        <fullName evidence="3">Pentapeptide repeat-containing protein</fullName>
    </recommendedName>
</protein>
<name>A0A139X3T7_9CYAN</name>
<proteinExistence type="predicted"/>
<dbReference type="InterPro" id="IPR001646">
    <property type="entry name" value="5peptide_repeat"/>
</dbReference>
<evidence type="ECO:0000313" key="1">
    <source>
        <dbReference type="EMBL" id="KYC39336.1"/>
    </source>
</evidence>
<sequence>MANDEHWALLRQGVKTVWNKWRRENPEIKPDLANVDIPNINLCGVDFKGVNLSRANLSGADLYQADFSEVDLSGANLDGANLSGANLKGAKINRETVIGQKWYLVWEIFNKGADNRNLSEVNLSGAYLRGANLCGAHLSGANLSGADLRESKIRRANFDGANLSGANLSGADLYKASFSQANFDSAELIETNLSRANFSQANLKAAKLIRVQALNTNFSEALFTEACLEDWNISTATNVDNIVCDYVYLQDAHKERCPIYGNFLPGDFSKILRKTLETINLVFYHGINWKAFSTAFKNAELENQGAQLDILNIEKKEDGILIVQVKVSSIGDKFKVHNDLRKGYDNALKALEIPSHTQVENQEQEINRLFHLI</sequence>
<dbReference type="Proteomes" id="UP000076925">
    <property type="component" value="Unassembled WGS sequence"/>
</dbReference>
<evidence type="ECO:0000313" key="2">
    <source>
        <dbReference type="Proteomes" id="UP000076925"/>
    </source>
</evidence>
<evidence type="ECO:0008006" key="3">
    <source>
        <dbReference type="Google" id="ProtNLM"/>
    </source>
</evidence>
<dbReference type="Gene3D" id="2.160.20.80">
    <property type="entry name" value="E3 ubiquitin-protein ligase SopA"/>
    <property type="match status" value="2"/>
</dbReference>
<gene>
    <name evidence="1" type="ORF">WA1_31880</name>
</gene>
<dbReference type="SUPFAM" id="SSF141571">
    <property type="entry name" value="Pentapeptide repeat-like"/>
    <property type="match status" value="2"/>
</dbReference>
<dbReference type="RefSeq" id="WP_017740261.1">
    <property type="nucleotide sequence ID" value="NZ_KQ976354.1"/>
</dbReference>
<dbReference type="InterPro" id="IPR051082">
    <property type="entry name" value="Pentapeptide-BTB/POZ_domain"/>
</dbReference>
<dbReference type="Pfam" id="PF00805">
    <property type="entry name" value="Pentapeptide"/>
    <property type="match status" value="4"/>
</dbReference>
<dbReference type="PANTHER" id="PTHR14136:SF17">
    <property type="entry name" value="BTB_POZ DOMAIN-CONTAINING PROTEIN KCTD9"/>
    <property type="match status" value="1"/>
</dbReference>
<organism evidence="1 2">
    <name type="scientific">Scytonema hofmannii PCC 7110</name>
    <dbReference type="NCBI Taxonomy" id="128403"/>
    <lineage>
        <taxon>Bacteria</taxon>
        <taxon>Bacillati</taxon>
        <taxon>Cyanobacteriota</taxon>
        <taxon>Cyanophyceae</taxon>
        <taxon>Nostocales</taxon>
        <taxon>Scytonemataceae</taxon>
        <taxon>Scytonema</taxon>
    </lineage>
</organism>
<dbReference type="STRING" id="128403.WA1_31880"/>
<dbReference type="EMBL" id="ANNX02000035">
    <property type="protein sequence ID" value="KYC39336.1"/>
    <property type="molecule type" value="Genomic_DNA"/>
</dbReference>
<dbReference type="OrthoDB" id="516320at2"/>
<dbReference type="PANTHER" id="PTHR14136">
    <property type="entry name" value="BTB_POZ DOMAIN-CONTAINING PROTEIN KCTD9"/>
    <property type="match status" value="1"/>
</dbReference>
<comment type="caution">
    <text evidence="1">The sequence shown here is derived from an EMBL/GenBank/DDBJ whole genome shotgun (WGS) entry which is preliminary data.</text>
</comment>
<accession>A0A139X3T7</accession>
<reference evidence="1 2" key="1">
    <citation type="journal article" date="2013" name="Genome Biol. Evol.">
        <title>Genomes of Stigonematalean cyanobacteria (subsection V) and the evolution of oxygenic photosynthesis from prokaryotes to plastids.</title>
        <authorList>
            <person name="Dagan T."/>
            <person name="Roettger M."/>
            <person name="Stucken K."/>
            <person name="Landan G."/>
            <person name="Koch R."/>
            <person name="Major P."/>
            <person name="Gould S.B."/>
            <person name="Goremykin V.V."/>
            <person name="Rippka R."/>
            <person name="Tandeau de Marsac N."/>
            <person name="Gugger M."/>
            <person name="Lockhart P.J."/>
            <person name="Allen J.F."/>
            <person name="Brune I."/>
            <person name="Maus I."/>
            <person name="Puhler A."/>
            <person name="Martin W.F."/>
        </authorList>
    </citation>
    <scope>NUCLEOTIDE SEQUENCE [LARGE SCALE GENOMIC DNA]</scope>
    <source>
        <strain evidence="1 2">PCC 7110</strain>
    </source>
</reference>